<evidence type="ECO:0000313" key="11">
    <source>
        <dbReference type="EMBL" id="MCF0041256.1"/>
    </source>
</evidence>
<dbReference type="EMBL" id="JAJTTA010000002">
    <property type="protein sequence ID" value="MCF0041256.1"/>
    <property type="molecule type" value="Genomic_DNA"/>
</dbReference>
<evidence type="ECO:0000256" key="7">
    <source>
        <dbReference type="PIRNR" id="PIRNR004682"/>
    </source>
</evidence>
<evidence type="ECO:0000256" key="3">
    <source>
        <dbReference type="ARBA" id="ARBA00022723"/>
    </source>
</evidence>
<feature type="active site" description="Nucleophile" evidence="8">
    <location>
        <position position="15"/>
    </location>
</feature>
<dbReference type="NCBIfam" id="TIGR01662">
    <property type="entry name" value="HAD-SF-IIIA"/>
    <property type="match status" value="1"/>
</dbReference>
<keyword evidence="12" id="KW-1185">Reference proteome</keyword>
<comment type="similarity">
    <text evidence="7">Belongs to the gmhB family.</text>
</comment>
<feature type="binding site" evidence="10">
    <location>
        <position position="17"/>
    </location>
    <ligand>
        <name>Mg(2+)</name>
        <dbReference type="ChEBI" id="CHEBI:18420"/>
    </ligand>
</feature>
<gene>
    <name evidence="11" type="ORF">LXM24_14230</name>
</gene>
<dbReference type="SUPFAM" id="SSF56784">
    <property type="entry name" value="HAD-like"/>
    <property type="match status" value="1"/>
</dbReference>
<evidence type="ECO:0000256" key="8">
    <source>
        <dbReference type="PIRSR" id="PIRSR004682-1"/>
    </source>
</evidence>
<keyword evidence="2 7" id="KW-0963">Cytoplasm</keyword>
<feature type="site" description="Stabilizes the phosphoryl group" evidence="9">
    <location>
        <position position="111"/>
    </location>
</feature>
<feature type="binding site" evidence="10">
    <location>
        <position position="98"/>
    </location>
    <ligand>
        <name>Zn(2+)</name>
        <dbReference type="ChEBI" id="CHEBI:29105"/>
    </ligand>
</feature>
<keyword evidence="10" id="KW-0862">Zinc</keyword>
<evidence type="ECO:0000256" key="9">
    <source>
        <dbReference type="PIRSR" id="PIRSR004682-3"/>
    </source>
</evidence>
<dbReference type="Proteomes" id="UP001139700">
    <property type="component" value="Unassembled WGS sequence"/>
</dbReference>
<name>A0A9X1TA23_9BACT</name>
<dbReference type="InterPro" id="IPR006549">
    <property type="entry name" value="HAD-SF_hydro_IIIA"/>
</dbReference>
<keyword evidence="4 7" id="KW-0378">Hydrolase</keyword>
<keyword evidence="3 10" id="KW-0479">Metal-binding</keyword>
<dbReference type="InterPro" id="IPR036412">
    <property type="entry name" value="HAD-like_sf"/>
</dbReference>
<comment type="cofactor">
    <cofactor evidence="10">
        <name>Zn(2+)</name>
        <dbReference type="ChEBI" id="CHEBI:29105"/>
    </cofactor>
</comment>
<evidence type="ECO:0000256" key="4">
    <source>
        <dbReference type="ARBA" id="ARBA00022801"/>
    </source>
</evidence>
<feature type="binding site" evidence="10">
    <location>
        <position position="109"/>
    </location>
    <ligand>
        <name>Zn(2+)</name>
        <dbReference type="ChEBI" id="CHEBI:29105"/>
    </ligand>
</feature>
<dbReference type="EC" id="3.1.3.-" evidence="7"/>
<dbReference type="GO" id="GO:0016791">
    <property type="term" value="F:phosphatase activity"/>
    <property type="evidence" value="ECO:0007669"/>
    <property type="project" value="InterPro"/>
</dbReference>
<dbReference type="InterPro" id="IPR004446">
    <property type="entry name" value="Heptose_bisP_phosphatase"/>
</dbReference>
<dbReference type="Pfam" id="PF13242">
    <property type="entry name" value="Hydrolase_like"/>
    <property type="match status" value="1"/>
</dbReference>
<dbReference type="GO" id="GO:0046872">
    <property type="term" value="F:metal ion binding"/>
    <property type="evidence" value="ECO:0007669"/>
    <property type="project" value="UniProtKB-KW"/>
</dbReference>
<feature type="active site" description="Proton donor" evidence="8">
    <location>
        <position position="17"/>
    </location>
</feature>
<keyword evidence="10" id="KW-0460">Magnesium</keyword>
<evidence type="ECO:0000256" key="1">
    <source>
        <dbReference type="ARBA" id="ARBA00004496"/>
    </source>
</evidence>
<feature type="binding site" evidence="10">
    <location>
        <position position="136"/>
    </location>
    <ligand>
        <name>Mg(2+)</name>
        <dbReference type="ChEBI" id="CHEBI:18420"/>
    </ligand>
</feature>
<dbReference type="InterPro" id="IPR023214">
    <property type="entry name" value="HAD_sf"/>
</dbReference>
<evidence type="ECO:0000313" key="12">
    <source>
        <dbReference type="Proteomes" id="UP001139700"/>
    </source>
</evidence>
<dbReference type="PANTHER" id="PTHR42891">
    <property type="entry name" value="D-GLYCERO-BETA-D-MANNO-HEPTOSE-1,7-BISPHOSPHATE 7-PHOSPHATASE"/>
    <property type="match status" value="1"/>
</dbReference>
<accession>A0A9X1TA23</accession>
<comment type="caution">
    <text evidence="11">The sequence shown here is derived from an EMBL/GenBank/DDBJ whole genome shotgun (WGS) entry which is preliminary data.</text>
</comment>
<feature type="site" description="Contributes to substrate recognition" evidence="9">
    <location>
        <position position="110"/>
    </location>
</feature>
<evidence type="ECO:0000256" key="6">
    <source>
        <dbReference type="ARBA" id="ARBA00031828"/>
    </source>
</evidence>
<dbReference type="AlphaFoldDB" id="A0A9X1TA23"/>
<protein>
    <recommendedName>
        <fullName evidence="6 7">D,D-heptose 1,7-bisphosphate phosphatase</fullName>
        <ecNumber evidence="7">3.1.3.-</ecNumber>
    </recommendedName>
</protein>
<evidence type="ECO:0000256" key="5">
    <source>
        <dbReference type="ARBA" id="ARBA00023277"/>
    </source>
</evidence>
<feature type="binding site" evidence="10">
    <location>
        <position position="107"/>
    </location>
    <ligand>
        <name>Zn(2+)</name>
        <dbReference type="ChEBI" id="CHEBI:29105"/>
    </ligand>
</feature>
<feature type="site" description="Stabilizes the phosphoryl group" evidence="9">
    <location>
        <position position="57"/>
    </location>
</feature>
<feature type="binding site" evidence="10">
    <location>
        <position position="15"/>
    </location>
    <ligand>
        <name>Mg(2+)</name>
        <dbReference type="ChEBI" id="CHEBI:18420"/>
    </ligand>
</feature>
<dbReference type="PIRSF" id="PIRSF004682">
    <property type="entry name" value="GmhB"/>
    <property type="match status" value="1"/>
</dbReference>
<dbReference type="GO" id="GO:0005975">
    <property type="term" value="P:carbohydrate metabolic process"/>
    <property type="evidence" value="ECO:0007669"/>
    <property type="project" value="InterPro"/>
</dbReference>
<dbReference type="Gene3D" id="3.40.50.1000">
    <property type="entry name" value="HAD superfamily/HAD-like"/>
    <property type="match status" value="1"/>
</dbReference>
<dbReference type="InterPro" id="IPR006543">
    <property type="entry name" value="Histidinol-phos"/>
</dbReference>
<sequence length="195" mass="21638">MPYPEHMQSKAVFLDKDGTLIKDVPYNANPEKVLFETGVFEGLASLQELGYKLVIISNQPGIALGLFSQQQLDELIAYFYRIFEKNGLILSGFYYCPHLPGQAADQCKCRKPQPGLILQAAEALEIDLRQSWMIGDILNDVEAGNRAGCQTVLINNGNETEWMSGPFRTPGCLAKDFSEAADFIHSKIANTYVQG</sequence>
<comment type="cofactor">
    <cofactor evidence="10">
        <name>Mg(2+)</name>
        <dbReference type="ChEBI" id="CHEBI:18420"/>
    </cofactor>
</comment>
<organism evidence="11 12">
    <name type="scientific">Dyadobacter fanqingshengii</name>
    <dbReference type="NCBI Taxonomy" id="2906443"/>
    <lineage>
        <taxon>Bacteria</taxon>
        <taxon>Pseudomonadati</taxon>
        <taxon>Bacteroidota</taxon>
        <taxon>Cytophagia</taxon>
        <taxon>Cytophagales</taxon>
        <taxon>Spirosomataceae</taxon>
        <taxon>Dyadobacter</taxon>
    </lineage>
</organism>
<dbReference type="CDD" id="cd07503">
    <property type="entry name" value="HAD_HisB-N"/>
    <property type="match status" value="1"/>
</dbReference>
<dbReference type="GO" id="GO:0005737">
    <property type="term" value="C:cytoplasm"/>
    <property type="evidence" value="ECO:0007669"/>
    <property type="project" value="UniProtKB-SubCell"/>
</dbReference>
<comment type="subcellular location">
    <subcellularLocation>
        <location evidence="1 7">Cytoplasm</location>
    </subcellularLocation>
</comment>
<reference evidence="11" key="1">
    <citation type="submission" date="2021-12" db="EMBL/GenBank/DDBJ databases">
        <title>Novel species in genus Dyadobacter.</title>
        <authorList>
            <person name="Ma C."/>
        </authorList>
    </citation>
    <scope>NUCLEOTIDE SEQUENCE</scope>
    <source>
        <strain evidence="11">CY399</strain>
    </source>
</reference>
<evidence type="ECO:0000256" key="2">
    <source>
        <dbReference type="ARBA" id="ARBA00022490"/>
    </source>
</evidence>
<dbReference type="NCBIfam" id="TIGR01656">
    <property type="entry name" value="Histidinol-ppas"/>
    <property type="match status" value="1"/>
</dbReference>
<dbReference type="PANTHER" id="PTHR42891:SF1">
    <property type="entry name" value="D-GLYCERO-BETA-D-MANNO-HEPTOSE-1,7-BISPHOSPHATE 7-PHOSPHATASE"/>
    <property type="match status" value="1"/>
</dbReference>
<feature type="binding site" evidence="10">
    <location>
        <position position="96"/>
    </location>
    <ligand>
        <name>Zn(2+)</name>
        <dbReference type="ChEBI" id="CHEBI:29105"/>
    </ligand>
</feature>
<dbReference type="RefSeq" id="WP_234613836.1">
    <property type="nucleotide sequence ID" value="NZ_CP098806.1"/>
</dbReference>
<proteinExistence type="inferred from homology"/>
<keyword evidence="5 7" id="KW-0119">Carbohydrate metabolism</keyword>
<evidence type="ECO:0000256" key="10">
    <source>
        <dbReference type="PIRSR" id="PIRSR004682-4"/>
    </source>
</evidence>